<feature type="region of interest" description="Disordered" evidence="1">
    <location>
        <begin position="1"/>
        <end position="31"/>
    </location>
</feature>
<feature type="compositionally biased region" description="Polar residues" evidence="1">
    <location>
        <begin position="8"/>
        <end position="23"/>
    </location>
</feature>
<evidence type="ECO:0008006" key="4">
    <source>
        <dbReference type="Google" id="ProtNLM"/>
    </source>
</evidence>
<protein>
    <recommendedName>
        <fullName evidence="4">PE family protein</fullName>
    </recommendedName>
</protein>
<comment type="caution">
    <text evidence="2">The sequence shown here is derived from an EMBL/GenBank/DDBJ whole genome shotgun (WGS) entry which is preliminary data.</text>
</comment>
<keyword evidence="3" id="KW-1185">Reference proteome</keyword>
<reference evidence="2" key="1">
    <citation type="submission" date="2014-03" db="EMBL/GenBank/DDBJ databases">
        <title>Draft Genome Sequence of Mycobacterium cosmeticum DSM 44829.</title>
        <authorList>
            <person name="Croce O."/>
            <person name="Robert C."/>
            <person name="Raoult D."/>
            <person name="Drancourt M."/>
        </authorList>
    </citation>
    <scope>NUCLEOTIDE SEQUENCE [LARGE SCALE GENOMIC DNA]</scope>
    <source>
        <strain evidence="2">DSM 44829</strain>
    </source>
</reference>
<evidence type="ECO:0000256" key="1">
    <source>
        <dbReference type="SAM" id="MobiDB-lite"/>
    </source>
</evidence>
<sequence>MDPHATQDGLTSADSGRARTSASGVPLPPAADQYTAPFFTVATALLEAKALEVGTRTAAGQVATLTTVAAVETTEAANADALRT</sequence>
<organism evidence="2 3">
    <name type="scientific">Mycolicibacterium cosmeticum</name>
    <dbReference type="NCBI Taxonomy" id="258533"/>
    <lineage>
        <taxon>Bacteria</taxon>
        <taxon>Bacillati</taxon>
        <taxon>Actinomycetota</taxon>
        <taxon>Actinomycetes</taxon>
        <taxon>Mycobacteriales</taxon>
        <taxon>Mycobacteriaceae</taxon>
        <taxon>Mycolicibacterium</taxon>
    </lineage>
</organism>
<dbReference type="eggNOG" id="ENOG50321UJ">
    <property type="taxonomic scope" value="Bacteria"/>
</dbReference>
<dbReference type="Proteomes" id="UP000028870">
    <property type="component" value="Unassembled WGS sequence"/>
</dbReference>
<name>W9B133_MYCCO</name>
<evidence type="ECO:0000313" key="2">
    <source>
        <dbReference type="EMBL" id="CDO11508.1"/>
    </source>
</evidence>
<accession>W9B133</accession>
<reference evidence="2" key="2">
    <citation type="submission" date="2014-03" db="EMBL/GenBank/DDBJ databases">
        <authorList>
            <person name="Urmite Genomes"/>
        </authorList>
    </citation>
    <scope>NUCLEOTIDE SEQUENCE</scope>
    <source>
        <strain evidence="2">DSM 44829</strain>
    </source>
</reference>
<proteinExistence type="predicted"/>
<dbReference type="EMBL" id="CCBB010000004">
    <property type="protein sequence ID" value="CDO11508.1"/>
    <property type="molecule type" value="Genomic_DNA"/>
</dbReference>
<dbReference type="RefSeq" id="WP_036405153.1">
    <property type="nucleotide sequence ID" value="NZ_CCBB010000004.1"/>
</dbReference>
<dbReference type="AlphaFoldDB" id="W9B133"/>
<evidence type="ECO:0000313" key="3">
    <source>
        <dbReference type="Proteomes" id="UP000028870"/>
    </source>
</evidence>
<gene>
    <name evidence="2" type="ORF">BN977_06350</name>
</gene>
<dbReference type="OrthoDB" id="9941031at2"/>